<evidence type="ECO:0000313" key="8">
    <source>
        <dbReference type="EMBL" id="SHH61678.1"/>
    </source>
</evidence>
<keyword evidence="4 6" id="KW-1133">Transmembrane helix</keyword>
<dbReference type="AlphaFoldDB" id="A0A1M5UFK4"/>
<evidence type="ECO:0000256" key="2">
    <source>
        <dbReference type="ARBA" id="ARBA00006143"/>
    </source>
</evidence>
<evidence type="ECO:0000256" key="1">
    <source>
        <dbReference type="ARBA" id="ARBA00004141"/>
    </source>
</evidence>
<feature type="transmembrane region" description="Helical" evidence="6">
    <location>
        <begin position="161"/>
        <end position="183"/>
    </location>
</feature>
<dbReference type="InterPro" id="IPR003834">
    <property type="entry name" value="Cyt_c_assmbl_TM_dom"/>
</dbReference>
<dbReference type="RefSeq" id="WP_073196491.1">
    <property type="nucleotide sequence ID" value="NZ_FQXO01000033.1"/>
</dbReference>
<dbReference type="PANTHER" id="PTHR31272">
    <property type="entry name" value="CYTOCHROME C-TYPE BIOGENESIS PROTEIN HI_1454-RELATED"/>
    <property type="match status" value="1"/>
</dbReference>
<comment type="similarity">
    <text evidence="2">Belongs to the DsbD family.</text>
</comment>
<dbReference type="PANTHER" id="PTHR31272:SF4">
    <property type="entry name" value="CYTOCHROME C-TYPE BIOGENESIS PROTEIN HI_1454-RELATED"/>
    <property type="match status" value="1"/>
</dbReference>
<feature type="transmembrane region" description="Helical" evidence="6">
    <location>
        <begin position="53"/>
        <end position="78"/>
    </location>
</feature>
<dbReference type="OrthoDB" id="9809733at2"/>
<comment type="subcellular location">
    <subcellularLocation>
        <location evidence="1">Membrane</location>
        <topology evidence="1">Multi-pass membrane protein</topology>
    </subcellularLocation>
</comment>
<evidence type="ECO:0000256" key="3">
    <source>
        <dbReference type="ARBA" id="ARBA00022692"/>
    </source>
</evidence>
<evidence type="ECO:0000256" key="5">
    <source>
        <dbReference type="ARBA" id="ARBA00023136"/>
    </source>
</evidence>
<dbReference type="GO" id="GO:0017004">
    <property type="term" value="P:cytochrome complex assembly"/>
    <property type="evidence" value="ECO:0007669"/>
    <property type="project" value="InterPro"/>
</dbReference>
<dbReference type="InterPro" id="IPR051790">
    <property type="entry name" value="Cytochrome_c-biogenesis_DsbD"/>
</dbReference>
<feature type="transmembrane region" description="Helical" evidence="6">
    <location>
        <begin position="84"/>
        <end position="105"/>
    </location>
</feature>
<feature type="transmembrane region" description="Helical" evidence="6">
    <location>
        <begin position="126"/>
        <end position="149"/>
    </location>
</feature>
<protein>
    <submittedName>
        <fullName evidence="8">Cytochrome c-type biogenesis protein</fullName>
    </submittedName>
</protein>
<name>A0A1M5UFK4_9FIRM</name>
<organism evidence="8 9">
    <name type="scientific">Caloranaerobacter azorensis DSM 13643</name>
    <dbReference type="NCBI Taxonomy" id="1121264"/>
    <lineage>
        <taxon>Bacteria</taxon>
        <taxon>Bacillati</taxon>
        <taxon>Bacillota</taxon>
        <taxon>Tissierellia</taxon>
        <taxon>Tissierellales</taxon>
        <taxon>Thermohalobacteraceae</taxon>
        <taxon>Caloranaerobacter</taxon>
    </lineage>
</organism>
<keyword evidence="3 6" id="KW-0812">Transmembrane</keyword>
<keyword evidence="9" id="KW-1185">Reference proteome</keyword>
<feature type="transmembrane region" description="Helical" evidence="6">
    <location>
        <begin position="195"/>
        <end position="216"/>
    </location>
</feature>
<proteinExistence type="inferred from homology"/>
<dbReference type="Proteomes" id="UP000183967">
    <property type="component" value="Unassembled WGS sequence"/>
</dbReference>
<reference evidence="9" key="1">
    <citation type="submission" date="2016-11" db="EMBL/GenBank/DDBJ databases">
        <authorList>
            <person name="Varghese N."/>
            <person name="Submissions S."/>
        </authorList>
    </citation>
    <scope>NUCLEOTIDE SEQUENCE [LARGE SCALE GENOMIC DNA]</scope>
    <source>
        <strain evidence="9">DSM 13643</strain>
    </source>
</reference>
<dbReference type="GO" id="GO:0016020">
    <property type="term" value="C:membrane"/>
    <property type="evidence" value="ECO:0007669"/>
    <property type="project" value="UniProtKB-SubCell"/>
</dbReference>
<sequence length="228" mass="25374">MTDVSIPIAFSAGVLSFLSPCVLPLIPAYITYITGSTFEEELANRKFLAVSRTLGFVIGFTIIFMLMGISASFIGRIFIKYKSIFTRISGILIIIFGLNMLGFKIEFLNREKRMQTPKITNWFSSILMGMAFAAGWTPCIGSVLATILIYAGTTATLSKGFYLLLSYSVGLAIPFILTALLISQFSKFLIKFEKIIPYIMKISGIIVISFGILIFLNKIYLISNIFIR</sequence>
<evidence type="ECO:0000259" key="7">
    <source>
        <dbReference type="Pfam" id="PF02683"/>
    </source>
</evidence>
<gene>
    <name evidence="8" type="ORF">SAMN02745135_01397</name>
</gene>
<keyword evidence="5 6" id="KW-0472">Membrane</keyword>
<dbReference type="Pfam" id="PF02683">
    <property type="entry name" value="DsbD_TM"/>
    <property type="match status" value="1"/>
</dbReference>
<feature type="domain" description="Cytochrome C biogenesis protein transmembrane" evidence="7">
    <location>
        <begin position="6"/>
        <end position="214"/>
    </location>
</feature>
<feature type="transmembrane region" description="Helical" evidence="6">
    <location>
        <begin position="6"/>
        <end position="32"/>
    </location>
</feature>
<accession>A0A1M5UFK4</accession>
<evidence type="ECO:0000256" key="6">
    <source>
        <dbReference type="SAM" id="Phobius"/>
    </source>
</evidence>
<evidence type="ECO:0000256" key="4">
    <source>
        <dbReference type="ARBA" id="ARBA00022989"/>
    </source>
</evidence>
<dbReference type="EMBL" id="FQXO01000033">
    <property type="protein sequence ID" value="SHH61678.1"/>
    <property type="molecule type" value="Genomic_DNA"/>
</dbReference>
<evidence type="ECO:0000313" key="9">
    <source>
        <dbReference type="Proteomes" id="UP000183967"/>
    </source>
</evidence>